<feature type="transmembrane region" description="Helical" evidence="16">
    <location>
        <begin position="40"/>
        <end position="58"/>
    </location>
</feature>
<dbReference type="AlphaFoldDB" id="A0A8J3M2B3"/>
<dbReference type="GO" id="GO:0005886">
    <property type="term" value="C:plasma membrane"/>
    <property type="evidence" value="ECO:0007669"/>
    <property type="project" value="UniProtKB-SubCell"/>
</dbReference>
<evidence type="ECO:0000313" key="20">
    <source>
        <dbReference type="Proteomes" id="UP000617531"/>
    </source>
</evidence>
<dbReference type="PROSITE" id="PS51099">
    <property type="entry name" value="PTS_EIIB_TYPE_2"/>
    <property type="match status" value="1"/>
</dbReference>
<evidence type="ECO:0000256" key="6">
    <source>
        <dbReference type="ARBA" id="ARBA00022448"/>
    </source>
</evidence>
<evidence type="ECO:0000256" key="1">
    <source>
        <dbReference type="ARBA" id="ARBA00001655"/>
    </source>
</evidence>
<comment type="catalytic activity">
    <reaction evidence="1">
        <text>D-mannitol(out) + N(pros)-phospho-L-histidyl-[protein] = D-mannitol 1-phosphate(in) + L-histidyl-[protein]</text>
        <dbReference type="Rhea" id="RHEA:33363"/>
        <dbReference type="Rhea" id="RHEA-COMP:9745"/>
        <dbReference type="Rhea" id="RHEA-COMP:9746"/>
        <dbReference type="ChEBI" id="CHEBI:16899"/>
        <dbReference type="ChEBI" id="CHEBI:29979"/>
        <dbReference type="ChEBI" id="CHEBI:61381"/>
        <dbReference type="ChEBI" id="CHEBI:64837"/>
        <dbReference type="EC" id="2.7.1.197"/>
    </reaction>
</comment>
<evidence type="ECO:0000256" key="7">
    <source>
        <dbReference type="ARBA" id="ARBA00022475"/>
    </source>
</evidence>
<gene>
    <name evidence="19" type="ORF">GCM10011600_22050</name>
</gene>
<evidence type="ECO:0000259" key="18">
    <source>
        <dbReference type="PROSITE" id="PS51104"/>
    </source>
</evidence>
<keyword evidence="20" id="KW-1185">Reference proteome</keyword>
<evidence type="ECO:0000256" key="3">
    <source>
        <dbReference type="ARBA" id="ARBA00004651"/>
    </source>
</evidence>
<comment type="function">
    <text evidence="2">The phosphoenolpyruvate-dependent sugar phosphotransferase system (sugar PTS), a major carbohydrate active transport system, catalyzes the phosphorylation of incoming sugar substrates concomitantly with their translocation across the cell membrane. The enzyme II CmtAB PTS system is involved in D-mannitol transport.</text>
</comment>
<dbReference type="InterPro" id="IPR029503">
    <property type="entry name" value="PTS_EIIB_mannitol"/>
</dbReference>
<keyword evidence="6" id="KW-0813">Transport</keyword>
<sequence length="468" mass="48251">MQRFGSFLSNMILPNIAVFIAWGIITAFFIPTGWTPNETLAALVGPILLTLIPVLIAYTGGRMVYGVRGGAVGALVAMGVIVAEPDRVMILGAMIAGPLAAWLLKQIEKLWAGKVRHGFEMLVDNFSAGIIGFGMAIAAFFGLSKVVVWISDVFGGAVGFLVDNGLLPLASIIVEPAKVLFLNNAINHGVFTPLGAEQAAETGKSIFFLIEANPGPGAGLLIAIMVFGVGAARATAPGAFIIHFFGGIHELYFPYVIAKPMLILAMIAGGATGVLTNVIFGSGLRAPASPGSIFAVLFQTAQDSYVGVILSVVLSASVTFLVAAVILRASRKRDLAEADAAFSDAIAQTEANKGKSSAALAGLAAAAAGGAISNIVFACDAGMGSSAMGATVLRKKLKDAGVTGVTVTNKAIANLDGTADLVISQRQLTDRAKKAEPNAVHVSVDNFMNSPAYDEVVTTVAESQKATK</sequence>
<feature type="domain" description="PTS EIIC type-2" evidence="18">
    <location>
        <begin position="4"/>
        <end position="328"/>
    </location>
</feature>
<feature type="transmembrane region" description="Helical" evidence="16">
    <location>
        <begin position="88"/>
        <end position="105"/>
    </location>
</feature>
<dbReference type="EMBL" id="BNAI01000004">
    <property type="protein sequence ID" value="GHF20629.1"/>
    <property type="molecule type" value="Genomic_DNA"/>
</dbReference>
<feature type="transmembrane region" description="Helical" evidence="16">
    <location>
        <begin position="218"/>
        <end position="242"/>
    </location>
</feature>
<feature type="domain" description="PTS EIIB type-2" evidence="17">
    <location>
        <begin position="373"/>
        <end position="468"/>
    </location>
</feature>
<dbReference type="CDD" id="cd05567">
    <property type="entry name" value="PTS_IIB_mannitol"/>
    <property type="match status" value="1"/>
</dbReference>
<feature type="transmembrane region" description="Helical" evidence="16">
    <location>
        <begin position="262"/>
        <end position="284"/>
    </location>
</feature>
<dbReference type="EC" id="2.7.1.197" evidence="4"/>
<dbReference type="InterPro" id="IPR003352">
    <property type="entry name" value="PTS_EIIC"/>
</dbReference>
<keyword evidence="13 16" id="KW-1133">Transmembrane helix</keyword>
<keyword evidence="8" id="KW-0597">Phosphoprotein</keyword>
<dbReference type="Pfam" id="PF02378">
    <property type="entry name" value="PTS_EIIC"/>
    <property type="match status" value="1"/>
</dbReference>
<comment type="caution">
    <text evidence="19">The sequence shown here is derived from an EMBL/GenBank/DDBJ whole genome shotgun (WGS) entry which is preliminary data.</text>
</comment>
<feature type="transmembrane region" description="Helical" evidence="16">
    <location>
        <begin position="65"/>
        <end position="82"/>
    </location>
</feature>
<keyword evidence="9" id="KW-0762">Sugar transport</keyword>
<dbReference type="GO" id="GO:0090563">
    <property type="term" value="F:protein-phosphocysteine-sugar phosphotransferase activity"/>
    <property type="evidence" value="ECO:0007669"/>
    <property type="project" value="TreeGrafter"/>
</dbReference>
<reference evidence="19" key="2">
    <citation type="submission" date="2020-09" db="EMBL/GenBank/DDBJ databases">
        <authorList>
            <person name="Sun Q."/>
            <person name="Zhou Y."/>
        </authorList>
    </citation>
    <scope>NUCLEOTIDE SEQUENCE</scope>
    <source>
        <strain evidence="19">CGMCC 1.16548</strain>
    </source>
</reference>
<evidence type="ECO:0000259" key="17">
    <source>
        <dbReference type="PROSITE" id="PS51099"/>
    </source>
</evidence>
<keyword evidence="7" id="KW-1003">Cell membrane</keyword>
<dbReference type="PROSITE" id="PS51104">
    <property type="entry name" value="PTS_EIIC_TYPE_2"/>
    <property type="match status" value="1"/>
</dbReference>
<proteinExistence type="predicted"/>
<evidence type="ECO:0000256" key="12">
    <source>
        <dbReference type="ARBA" id="ARBA00022692"/>
    </source>
</evidence>
<evidence type="ECO:0000256" key="2">
    <source>
        <dbReference type="ARBA" id="ARBA00002434"/>
    </source>
</evidence>
<evidence type="ECO:0000256" key="11">
    <source>
        <dbReference type="ARBA" id="ARBA00022683"/>
    </source>
</evidence>
<evidence type="ECO:0000256" key="13">
    <source>
        <dbReference type="ARBA" id="ARBA00022989"/>
    </source>
</evidence>
<reference evidence="19" key="1">
    <citation type="journal article" date="2014" name="Int. J. Syst. Evol. Microbiol.">
        <title>Complete genome sequence of Corynebacterium casei LMG S-19264T (=DSM 44701T), isolated from a smear-ripened cheese.</title>
        <authorList>
            <consortium name="US DOE Joint Genome Institute (JGI-PGF)"/>
            <person name="Walter F."/>
            <person name="Albersmeier A."/>
            <person name="Kalinowski J."/>
            <person name="Ruckert C."/>
        </authorList>
    </citation>
    <scope>NUCLEOTIDE SEQUENCE</scope>
    <source>
        <strain evidence="19">CGMCC 1.16548</strain>
    </source>
</reference>
<dbReference type="InterPro" id="IPR013011">
    <property type="entry name" value="PTS_EIIB_2"/>
</dbReference>
<protein>
    <recommendedName>
        <fullName evidence="5">PTS system mannitol-specific EIICB component</fullName>
        <ecNumber evidence="4">2.7.1.197</ecNumber>
    </recommendedName>
    <alternativeName>
        <fullName evidence="15">EIICB-Mtl</fullName>
    </alternativeName>
</protein>
<evidence type="ECO:0000256" key="4">
    <source>
        <dbReference type="ARBA" id="ARBA00011909"/>
    </source>
</evidence>
<dbReference type="Pfam" id="PF02302">
    <property type="entry name" value="PTS_IIB"/>
    <property type="match status" value="1"/>
</dbReference>
<keyword evidence="12 16" id="KW-0812">Transmembrane</keyword>
<evidence type="ECO:0000256" key="9">
    <source>
        <dbReference type="ARBA" id="ARBA00022597"/>
    </source>
</evidence>
<dbReference type="PANTHER" id="PTHR30181:SF2">
    <property type="entry name" value="PTS SYSTEM MANNITOL-SPECIFIC EIICBA COMPONENT"/>
    <property type="match status" value="1"/>
</dbReference>
<evidence type="ECO:0000256" key="10">
    <source>
        <dbReference type="ARBA" id="ARBA00022679"/>
    </source>
</evidence>
<feature type="transmembrane region" description="Helical" evidence="16">
    <location>
        <begin position="126"/>
        <end position="150"/>
    </location>
</feature>
<dbReference type="Gene3D" id="3.40.50.2300">
    <property type="match status" value="1"/>
</dbReference>
<dbReference type="SUPFAM" id="SSF52794">
    <property type="entry name" value="PTS system IIB component-like"/>
    <property type="match status" value="1"/>
</dbReference>
<accession>A0A8J3M2B3</accession>
<evidence type="ECO:0000256" key="16">
    <source>
        <dbReference type="SAM" id="Phobius"/>
    </source>
</evidence>
<evidence type="ECO:0000256" key="8">
    <source>
        <dbReference type="ARBA" id="ARBA00022553"/>
    </source>
</evidence>
<keyword evidence="14 16" id="KW-0472">Membrane</keyword>
<comment type="subcellular location">
    <subcellularLocation>
        <location evidence="3">Cell membrane</location>
        <topology evidence="3">Multi-pass membrane protein</topology>
    </subcellularLocation>
</comment>
<dbReference type="InterPro" id="IPR050893">
    <property type="entry name" value="Sugar_PTS"/>
</dbReference>
<organism evidence="19 20">
    <name type="scientific">Pseudolysinimonas yzui</name>
    <dbReference type="NCBI Taxonomy" id="2708254"/>
    <lineage>
        <taxon>Bacteria</taxon>
        <taxon>Bacillati</taxon>
        <taxon>Actinomycetota</taxon>
        <taxon>Actinomycetes</taxon>
        <taxon>Micrococcales</taxon>
        <taxon>Microbacteriaceae</taxon>
        <taxon>Pseudolysinimonas</taxon>
    </lineage>
</organism>
<evidence type="ECO:0000256" key="15">
    <source>
        <dbReference type="ARBA" id="ARBA00033349"/>
    </source>
</evidence>
<dbReference type="InterPro" id="IPR003501">
    <property type="entry name" value="PTS_EIIB_2/3"/>
</dbReference>
<keyword evidence="10" id="KW-0808">Transferase</keyword>
<dbReference type="InterPro" id="IPR013014">
    <property type="entry name" value="PTS_EIIC_2"/>
</dbReference>
<feature type="transmembrane region" description="Helical" evidence="16">
    <location>
        <begin position="304"/>
        <end position="327"/>
    </location>
</feature>
<evidence type="ECO:0000256" key="14">
    <source>
        <dbReference type="ARBA" id="ARBA00023136"/>
    </source>
</evidence>
<name>A0A8J3M2B3_9MICO</name>
<keyword evidence="11" id="KW-0598">Phosphotransferase system</keyword>
<dbReference type="GO" id="GO:0022872">
    <property type="term" value="F:protein-N(PI)-phosphohistidine-mannitol phosphotransferase system transmembrane transporter activity"/>
    <property type="evidence" value="ECO:0007669"/>
    <property type="project" value="InterPro"/>
</dbReference>
<dbReference type="PANTHER" id="PTHR30181">
    <property type="entry name" value="MANNITOL PERMEASE IIC COMPONENT"/>
    <property type="match status" value="1"/>
</dbReference>
<dbReference type="Proteomes" id="UP000617531">
    <property type="component" value="Unassembled WGS sequence"/>
</dbReference>
<dbReference type="NCBIfam" id="NF011663">
    <property type="entry name" value="PRK15083.1"/>
    <property type="match status" value="1"/>
</dbReference>
<evidence type="ECO:0000256" key="5">
    <source>
        <dbReference type="ARBA" id="ARBA00021825"/>
    </source>
</evidence>
<dbReference type="GO" id="GO:0009401">
    <property type="term" value="P:phosphoenolpyruvate-dependent sugar phosphotransferase system"/>
    <property type="evidence" value="ECO:0007669"/>
    <property type="project" value="UniProtKB-KW"/>
</dbReference>
<evidence type="ECO:0000313" key="19">
    <source>
        <dbReference type="EMBL" id="GHF20629.1"/>
    </source>
</evidence>
<dbReference type="InterPro" id="IPR036095">
    <property type="entry name" value="PTS_EIIB-like_sf"/>
</dbReference>
<feature type="transmembrane region" description="Helical" evidence="16">
    <location>
        <begin position="12"/>
        <end position="34"/>
    </location>
</feature>